<gene>
    <name evidence="14" type="ORF">RHSIM_Rhsim13G0178100</name>
</gene>
<feature type="transmembrane region" description="Helical" evidence="10">
    <location>
        <begin position="617"/>
        <end position="638"/>
    </location>
</feature>
<dbReference type="GO" id="GO:0061630">
    <property type="term" value="F:ubiquitin protein ligase activity"/>
    <property type="evidence" value="ECO:0007669"/>
    <property type="project" value="UniProtKB-EC"/>
</dbReference>
<dbReference type="EC" id="2.3.2.27" evidence="4"/>
<dbReference type="EMBL" id="WJXA01000013">
    <property type="protein sequence ID" value="KAF7119431.1"/>
    <property type="molecule type" value="Genomic_DNA"/>
</dbReference>
<feature type="domain" description="DUF2921" evidence="13">
    <location>
        <begin position="265"/>
        <end position="395"/>
    </location>
</feature>
<evidence type="ECO:0000256" key="1">
    <source>
        <dbReference type="ARBA" id="ARBA00000900"/>
    </source>
</evidence>
<feature type="transmembrane region" description="Helical" evidence="10">
    <location>
        <begin position="855"/>
        <end position="874"/>
    </location>
</feature>
<name>A0A834G0P5_RHOSS</name>
<evidence type="ECO:0000256" key="11">
    <source>
        <dbReference type="SAM" id="SignalP"/>
    </source>
</evidence>
<feature type="chain" id="PRO_5032731907" description="RING-type E3 ubiquitin transferase" evidence="11">
    <location>
        <begin position="34"/>
        <end position="912"/>
    </location>
</feature>
<dbReference type="GO" id="GO:0012505">
    <property type="term" value="C:endomembrane system"/>
    <property type="evidence" value="ECO:0007669"/>
    <property type="project" value="UniProtKB-SubCell"/>
</dbReference>
<accession>A0A834G0P5</accession>
<feature type="transmembrane region" description="Helical" evidence="10">
    <location>
        <begin position="650"/>
        <end position="674"/>
    </location>
</feature>
<feature type="domain" description="DUF2921" evidence="13">
    <location>
        <begin position="422"/>
        <end position="594"/>
    </location>
</feature>
<keyword evidence="9 10" id="KW-0472">Membrane</keyword>
<evidence type="ECO:0000259" key="13">
    <source>
        <dbReference type="Pfam" id="PF25333"/>
    </source>
</evidence>
<comment type="caution">
    <text evidence="14">The sequence shown here is derived from an EMBL/GenBank/DDBJ whole genome shotgun (WGS) entry which is preliminary data.</text>
</comment>
<feature type="signal peptide" evidence="11">
    <location>
        <begin position="1"/>
        <end position="33"/>
    </location>
</feature>
<proteinExistence type="predicted"/>
<protein>
    <recommendedName>
        <fullName evidence="4">RING-type E3 ubiquitin transferase</fullName>
        <ecNumber evidence="4">2.3.2.27</ecNumber>
    </recommendedName>
</protein>
<dbReference type="InterPro" id="IPR057425">
    <property type="entry name" value="DUF2921_N"/>
</dbReference>
<evidence type="ECO:0000256" key="5">
    <source>
        <dbReference type="ARBA" id="ARBA00022679"/>
    </source>
</evidence>
<comment type="subcellular location">
    <subcellularLocation>
        <location evidence="2">Endomembrane system</location>
        <topology evidence="2">Multi-pass membrane protein</topology>
    </subcellularLocation>
</comment>
<evidence type="ECO:0000256" key="3">
    <source>
        <dbReference type="ARBA" id="ARBA00004906"/>
    </source>
</evidence>
<dbReference type="OrthoDB" id="607498at2759"/>
<dbReference type="InterPro" id="IPR021319">
    <property type="entry name" value="DUF2921"/>
</dbReference>
<evidence type="ECO:0000256" key="8">
    <source>
        <dbReference type="ARBA" id="ARBA00022989"/>
    </source>
</evidence>
<evidence type="ECO:0000256" key="9">
    <source>
        <dbReference type="ARBA" id="ARBA00023136"/>
    </source>
</evidence>
<keyword evidence="7" id="KW-0833">Ubl conjugation pathway</keyword>
<evidence type="ECO:0000256" key="10">
    <source>
        <dbReference type="SAM" id="Phobius"/>
    </source>
</evidence>
<dbReference type="PANTHER" id="PTHR33389">
    <property type="entry name" value="FAMILY PROTEIN, PUTATIVE (DUF2921)-RELATED"/>
    <property type="match status" value="1"/>
</dbReference>
<evidence type="ECO:0000256" key="7">
    <source>
        <dbReference type="ARBA" id="ARBA00022786"/>
    </source>
</evidence>
<keyword evidence="6 10" id="KW-0812">Transmembrane</keyword>
<dbReference type="Pfam" id="PF11145">
    <property type="entry name" value="DUF2921"/>
    <property type="match status" value="1"/>
</dbReference>
<feature type="transmembrane region" description="Helical" evidence="10">
    <location>
        <begin position="735"/>
        <end position="756"/>
    </location>
</feature>
<comment type="pathway">
    <text evidence="3">Protein modification; protein ubiquitination.</text>
</comment>
<keyword evidence="15" id="KW-1185">Reference proteome</keyword>
<evidence type="ECO:0000256" key="2">
    <source>
        <dbReference type="ARBA" id="ARBA00004127"/>
    </source>
</evidence>
<evidence type="ECO:0000313" key="15">
    <source>
        <dbReference type="Proteomes" id="UP000626092"/>
    </source>
</evidence>
<keyword evidence="11" id="KW-0732">Signal</keyword>
<comment type="catalytic activity">
    <reaction evidence="1">
        <text>S-ubiquitinyl-[E2 ubiquitin-conjugating enzyme]-L-cysteine + [acceptor protein]-L-lysine = [E2 ubiquitin-conjugating enzyme]-L-cysteine + N(6)-ubiquitinyl-[acceptor protein]-L-lysine.</text>
        <dbReference type="EC" id="2.3.2.27"/>
    </reaction>
</comment>
<dbReference type="Proteomes" id="UP000626092">
    <property type="component" value="Unassembled WGS sequence"/>
</dbReference>
<reference evidence="14" key="1">
    <citation type="submission" date="2019-11" db="EMBL/GenBank/DDBJ databases">
        <authorList>
            <person name="Liu Y."/>
            <person name="Hou J."/>
            <person name="Li T.-Q."/>
            <person name="Guan C.-H."/>
            <person name="Wu X."/>
            <person name="Wu H.-Z."/>
            <person name="Ling F."/>
            <person name="Zhang R."/>
            <person name="Shi X.-G."/>
            <person name="Ren J.-P."/>
            <person name="Chen E.-F."/>
            <person name="Sun J.-M."/>
        </authorList>
    </citation>
    <scope>NUCLEOTIDE SEQUENCE</scope>
    <source>
        <strain evidence="14">Adult_tree_wgs_1</strain>
        <tissue evidence="14">Leaves</tissue>
    </source>
</reference>
<dbReference type="AlphaFoldDB" id="A0A834G0P5"/>
<evidence type="ECO:0000259" key="12">
    <source>
        <dbReference type="Pfam" id="PF11145"/>
    </source>
</evidence>
<dbReference type="PANTHER" id="PTHR33389:SF22">
    <property type="entry name" value="FAMILY PROTEIN, PUTATIVE (DUF2921)-RELATED"/>
    <property type="match status" value="1"/>
</dbReference>
<feature type="domain" description="SWEET-like" evidence="12">
    <location>
        <begin position="605"/>
        <end position="888"/>
    </location>
</feature>
<evidence type="ECO:0000313" key="14">
    <source>
        <dbReference type="EMBL" id="KAF7119431.1"/>
    </source>
</evidence>
<evidence type="ECO:0000256" key="6">
    <source>
        <dbReference type="ARBA" id="ARBA00022692"/>
    </source>
</evidence>
<organism evidence="14 15">
    <name type="scientific">Rhododendron simsii</name>
    <name type="common">Sims's rhododendron</name>
    <dbReference type="NCBI Taxonomy" id="118357"/>
    <lineage>
        <taxon>Eukaryota</taxon>
        <taxon>Viridiplantae</taxon>
        <taxon>Streptophyta</taxon>
        <taxon>Embryophyta</taxon>
        <taxon>Tracheophyta</taxon>
        <taxon>Spermatophyta</taxon>
        <taxon>Magnoliopsida</taxon>
        <taxon>eudicotyledons</taxon>
        <taxon>Gunneridae</taxon>
        <taxon>Pentapetalae</taxon>
        <taxon>asterids</taxon>
        <taxon>Ericales</taxon>
        <taxon>Ericaceae</taxon>
        <taxon>Ericoideae</taxon>
        <taxon>Rhodoreae</taxon>
        <taxon>Rhododendron</taxon>
    </lineage>
</organism>
<keyword evidence="8 10" id="KW-1133">Transmembrane helix</keyword>
<dbReference type="Pfam" id="PF25333">
    <property type="entry name" value="DUF2921_N"/>
    <property type="match status" value="3"/>
</dbReference>
<feature type="transmembrane region" description="Helical" evidence="10">
    <location>
        <begin position="694"/>
        <end position="711"/>
    </location>
</feature>
<evidence type="ECO:0000256" key="4">
    <source>
        <dbReference type="ARBA" id="ARBA00012483"/>
    </source>
</evidence>
<keyword evidence="5" id="KW-0808">Transferase</keyword>
<sequence length="912" mass="101478">MNPNSLRTRVFPINPFPFLSIFFFFSLAIPTSASTPYDQYCKDVVPASDPIASRSQPDSLLRFDTAYYTGGDPFLGPQDAASFRALSASETQTAGVFRIDGILTFLGPRFASINTGNWTRMINPHLPRGVSRSRVGFRLTGYWSQADGKLCMIGSGMRSSLASVNVGLKLNYPNSSNLESSLVTGTLECLDAGDDLTCFTMVSIMGFSLRNYEYKLVDGENENGRFVMYDGMENVSLGFGTGPAVCKAVRGAGIFELEYMEDCGSVNCDPLGGGSGGILPGFMSFNDIECTSEGRVRYLLDFANTSYNGYRLPFNPSTVLVAEGAWNGKKKHLDLVACRILNFKDTVAKASLGGCSIRLSLRSPSTMTLRSRSTVVGQMWSNKTMNDSGYLGRISFESPRNGNTRVEGLRYEYTEVGNLSKSCTGKITGKHKNVTYPNGYSSDMRFDMTVRNSKGQVAWGYSSPLSIGDRFYGYGVQSEFAVPVSDSQSGMLNISYVLSFNPHSDFQLGGEKRSIKYVEISAEGTYDAATGVLCMKGCRHVESRNRTFAKNESLDCEMFINIQYAPLNAKDRSNVKGTIESNRNKLDPLHFERIELFANSISILQADESIWRMDLEITMVLISNTLACIFLVLQLFHVKKNPDVLPFISVVMLTVLTLAHMIPLVLNFEALFVANRNRQNVFLGSGGWLEVNEVLVRVITMVAFLLQFRLLQQTWSTRVGGAGSWDRLWVSDKKVLYFSLPLYVGGGLLAWFVHLWKNSYNSRLLRLRQFGVQQLSFWGDFKSFAGLVLDGFLLPQIVFNAFCDSKERALAPAFYVGTTVVRLLPHAYDLYRAAHGSPWNFGGIYANPRMDYYSTAWDITISCGGLMFIVLIYLQQQFGGRCFLPKRFRESAVYEKVPVVASTELTTREVIS</sequence>
<feature type="domain" description="DUF2921" evidence="13">
    <location>
        <begin position="39"/>
        <end position="202"/>
    </location>
</feature>